<feature type="region of interest" description="Disordered" evidence="3">
    <location>
        <begin position="337"/>
        <end position="356"/>
    </location>
</feature>
<feature type="coiled-coil region" evidence="2">
    <location>
        <begin position="908"/>
        <end position="942"/>
    </location>
</feature>
<feature type="compositionally biased region" description="Polar residues" evidence="3">
    <location>
        <begin position="194"/>
        <end position="204"/>
    </location>
</feature>
<feature type="compositionally biased region" description="Polar residues" evidence="3">
    <location>
        <begin position="112"/>
        <end position="125"/>
    </location>
</feature>
<dbReference type="AlphaFoldDB" id="A0A8K0NSN4"/>
<dbReference type="PANTHER" id="PTHR32083">
    <property type="entry name" value="CILIA AND FLAGELLA-ASSOCIATED PROTEIN 58-RELATED"/>
    <property type="match status" value="1"/>
</dbReference>
<sequence>MSGRILPGLATPGNATSYAPGSRTIPDLTLGSLAADFDAEAAEEELLRQQNGAGYGRNSPEFSEDMNGREMPPDSPSTVMGRSMSRDTQSPVRPSRSRTSTGRSGRSDRYDQNQNENLAASTRASNKVWLAVGNGTEEDDADDLMSQKLDLDPSPQWEISNEDAMRSVGRHARRATDGGTDALERIKGRPRHSVATTGNESSIIRENGGRPQLSLREQAKKTQEQDNEIWKLKLELSMLTSQLKQGLGQDAAELTQRLIKHKTESAAEIIRWKKASTIVSEQLTKSNERVLDLEYQLDAARQDDSSVVDELQEQLLEEQEKRREDQARIAQLEDALHEARRNEHSDESFDQMEDEAEAARIRVTKLEDNNKQLEEQVEDLQHELQNAFDERDRAVEAAEDKAGSASNEDVKRLENDILDLEADKASLAAELEALRVGARARDEQRQQDQERISHLVRELEQAKVQTIDLQRSVSRTGNLEVEHERLARLVSDRENEILHLKEELDRLDAKVHTQARDMLAYQEDLDEMVQKLRRLQAERNEIAENLNETMTIIEDKNEELRESQDQLDQALDQLEQLKEDLAVMARERDAFKNELAQADSDIDRVDESRDEIASNLVEVKAELVQTREAEVAARHDLQHQRLTIDELSRKLGDLEVRHRQDVDLQRKLVQERDEMQSTVRRTESAHSEETQRLRKELSSELERYKQLISDKEQSNVRLSHEIEAVRERISERDRDVRDLQNALKGLESDKRRIGDDHMDDRRSLELEIDRVKRDLGRSQDDLEHAQQEIDRLETSLSQQRAELSDMAEEKSSIESLLTSERQERLKLSDKLNAAEKAAKQAEHELVALRERVEELERNSGPSRTLTPRRGSDMAQKDASTLLQSIYIKVAKLCGIEEHGVPSNFSTLKDNLLRRLRQLQSTNSEWERQIRSLEIRLESQTSALSRELDAKKKLLDGFEHSVQKMTQTKLSWKTKLTMKDDEVADLRGRLKDLQFQLSTLKMSSTTESSTEVRTLQSRATHAEKRAATLANQLSALQEASASHESRHQTAVSKWEARVREYEKRLREAGEMIKVEKQGGKERVADLEQQLRSLSAQRDAINAKTIRLESIMNMAGMGRKDDPDAL</sequence>
<feature type="compositionally biased region" description="Basic and acidic residues" evidence="3">
    <location>
        <begin position="337"/>
        <end position="347"/>
    </location>
</feature>
<feature type="region of interest" description="Disordered" evidence="3">
    <location>
        <begin position="673"/>
        <end position="692"/>
    </location>
</feature>
<feature type="region of interest" description="Disordered" evidence="3">
    <location>
        <begin position="188"/>
        <end position="212"/>
    </location>
</feature>
<evidence type="ECO:0000313" key="4">
    <source>
        <dbReference type="EMBL" id="KAG7570908.1"/>
    </source>
</evidence>
<dbReference type="Proteomes" id="UP000812966">
    <property type="component" value="Unassembled WGS sequence"/>
</dbReference>
<evidence type="ECO:0000256" key="2">
    <source>
        <dbReference type="SAM" id="Coils"/>
    </source>
</evidence>
<feature type="coiled-coil region" evidence="2">
    <location>
        <begin position="1011"/>
        <end position="1102"/>
    </location>
</feature>
<dbReference type="EMBL" id="JABELV010000015">
    <property type="protein sequence ID" value="KAG7570908.1"/>
    <property type="molecule type" value="Genomic_DNA"/>
</dbReference>
<protein>
    <submittedName>
        <fullName evidence="4">Uncharacterized protein</fullName>
    </submittedName>
</protein>
<evidence type="ECO:0000256" key="1">
    <source>
        <dbReference type="ARBA" id="ARBA00023054"/>
    </source>
</evidence>
<dbReference type="Gene3D" id="1.10.287.1490">
    <property type="match status" value="1"/>
</dbReference>
<comment type="caution">
    <text evidence="4">The sequence shown here is derived from an EMBL/GenBank/DDBJ whole genome shotgun (WGS) entry which is preliminary data.</text>
</comment>
<gene>
    <name evidence="4" type="ORF">FFLO_01106</name>
</gene>
<name>A0A8K0NSN4_9TREE</name>
<dbReference type="PANTHER" id="PTHR32083:SF48">
    <property type="entry name" value="TRANS-GOLGI NETWORK-LOCALIZED SYP41-INTERACTING PROTEIN 1"/>
    <property type="match status" value="1"/>
</dbReference>
<evidence type="ECO:0000256" key="3">
    <source>
        <dbReference type="SAM" id="MobiDB-lite"/>
    </source>
</evidence>
<feature type="region of interest" description="Disordered" evidence="3">
    <location>
        <begin position="1"/>
        <end position="26"/>
    </location>
</feature>
<proteinExistence type="predicted"/>
<keyword evidence="5" id="KW-1185">Reference proteome</keyword>
<feature type="region of interest" description="Disordered" evidence="3">
    <location>
        <begin position="853"/>
        <end position="874"/>
    </location>
</feature>
<feature type="region of interest" description="Disordered" evidence="3">
    <location>
        <begin position="44"/>
        <end position="157"/>
    </location>
</feature>
<organism evidence="4 5">
    <name type="scientific">Filobasidium floriforme</name>
    <dbReference type="NCBI Taxonomy" id="5210"/>
    <lineage>
        <taxon>Eukaryota</taxon>
        <taxon>Fungi</taxon>
        <taxon>Dikarya</taxon>
        <taxon>Basidiomycota</taxon>
        <taxon>Agaricomycotina</taxon>
        <taxon>Tremellomycetes</taxon>
        <taxon>Filobasidiales</taxon>
        <taxon>Filobasidiaceae</taxon>
        <taxon>Filobasidium</taxon>
    </lineage>
</organism>
<keyword evidence="1 2" id="KW-0175">Coiled coil</keyword>
<dbReference type="GO" id="GO:0005856">
    <property type="term" value="C:cytoskeleton"/>
    <property type="evidence" value="ECO:0007669"/>
    <property type="project" value="TreeGrafter"/>
</dbReference>
<evidence type="ECO:0000313" key="5">
    <source>
        <dbReference type="Proteomes" id="UP000812966"/>
    </source>
</evidence>
<feature type="compositionally biased region" description="Low complexity" evidence="3">
    <location>
        <begin position="90"/>
        <end position="104"/>
    </location>
</feature>
<accession>A0A8K0NSN4</accession>
<reference evidence="4" key="1">
    <citation type="submission" date="2020-04" db="EMBL/GenBank/DDBJ databases">
        <title>Analysis of mating type loci in Filobasidium floriforme.</title>
        <authorList>
            <person name="Nowrousian M."/>
        </authorList>
    </citation>
    <scope>NUCLEOTIDE SEQUENCE</scope>
    <source>
        <strain evidence="4">CBS 6242</strain>
    </source>
</reference>
<feature type="coiled-coil region" evidence="2">
    <location>
        <begin position="490"/>
        <end position="608"/>
    </location>
</feature>